<organism evidence="8 9">
    <name type="scientific">Legionella erythra</name>
    <dbReference type="NCBI Taxonomy" id="448"/>
    <lineage>
        <taxon>Bacteria</taxon>
        <taxon>Pseudomonadati</taxon>
        <taxon>Pseudomonadota</taxon>
        <taxon>Gammaproteobacteria</taxon>
        <taxon>Legionellales</taxon>
        <taxon>Legionellaceae</taxon>
        <taxon>Legionella</taxon>
    </lineage>
</organism>
<comment type="subunit">
    <text evidence="5">Binds ribosomal protein uS19.</text>
</comment>
<comment type="subcellular location">
    <subcellularLocation>
        <location evidence="5">Cytoplasm</location>
    </subcellularLocation>
</comment>
<gene>
    <name evidence="5 8" type="primary">rimM</name>
    <name evidence="8" type="ORF">Lery_0157</name>
</gene>
<evidence type="ECO:0000313" key="9">
    <source>
        <dbReference type="Proteomes" id="UP000054773"/>
    </source>
</evidence>
<dbReference type="GO" id="GO:0005840">
    <property type="term" value="C:ribosome"/>
    <property type="evidence" value="ECO:0007669"/>
    <property type="project" value="InterPro"/>
</dbReference>
<dbReference type="Proteomes" id="UP000054773">
    <property type="component" value="Unassembled WGS sequence"/>
</dbReference>
<dbReference type="RefSeq" id="WP_058525342.1">
    <property type="nucleotide sequence ID" value="NZ_CAAAHY010000031.1"/>
</dbReference>
<dbReference type="GO" id="GO:0043022">
    <property type="term" value="F:ribosome binding"/>
    <property type="evidence" value="ECO:0007669"/>
    <property type="project" value="InterPro"/>
</dbReference>
<dbReference type="InterPro" id="IPR011033">
    <property type="entry name" value="PRC_barrel-like_sf"/>
</dbReference>
<dbReference type="NCBIfam" id="TIGR02273">
    <property type="entry name" value="16S_RimM"/>
    <property type="match status" value="1"/>
</dbReference>
<keyword evidence="9" id="KW-1185">Reference proteome</keyword>
<comment type="similarity">
    <text evidence="5">Belongs to the RimM family.</text>
</comment>
<dbReference type="SUPFAM" id="SSF50346">
    <property type="entry name" value="PRC-barrel domain"/>
    <property type="match status" value="1"/>
</dbReference>
<dbReference type="EMBL" id="LNYA01000001">
    <property type="protein sequence ID" value="KTD00049.1"/>
    <property type="molecule type" value="Genomic_DNA"/>
</dbReference>
<sequence length="169" mass="19379">MKKTIDWVVIGRFGRAHGVKGLITVHSFTEPRDNVLRYTDWHMLRNNQWQPVNLLRVDVIDKQILALVEGYSDRDQVAALTNLDIAVSSEQLPELPSGDYYWHQLIGLQVMNQQGVLFGTVTDMMPTGSNDVMVVEGEKRHLIPYIPGRYVVHVDLEKHVILVDWDADF</sequence>
<dbReference type="STRING" id="448.Lery_0157"/>
<dbReference type="GO" id="GO:0042274">
    <property type="term" value="P:ribosomal small subunit biogenesis"/>
    <property type="evidence" value="ECO:0007669"/>
    <property type="project" value="UniProtKB-UniRule"/>
</dbReference>
<dbReference type="Gene3D" id="2.40.30.60">
    <property type="entry name" value="RimM"/>
    <property type="match status" value="1"/>
</dbReference>
<dbReference type="PATRIC" id="fig|448.7.peg.163"/>
<comment type="caution">
    <text evidence="8">The sequence shown here is derived from an EMBL/GenBank/DDBJ whole genome shotgun (WGS) entry which is preliminary data.</text>
</comment>
<keyword evidence="1 5" id="KW-0963">Cytoplasm</keyword>
<dbReference type="PANTHER" id="PTHR33692">
    <property type="entry name" value="RIBOSOME MATURATION FACTOR RIMM"/>
    <property type="match status" value="1"/>
</dbReference>
<evidence type="ECO:0000256" key="1">
    <source>
        <dbReference type="ARBA" id="ARBA00022490"/>
    </source>
</evidence>
<name>A0A0W0TX01_LEGER</name>
<proteinExistence type="inferred from homology"/>
<reference evidence="8 9" key="1">
    <citation type="submission" date="2015-11" db="EMBL/GenBank/DDBJ databases">
        <title>Genomic analysis of 38 Legionella species identifies large and diverse effector repertoires.</title>
        <authorList>
            <person name="Burstein D."/>
            <person name="Amaro F."/>
            <person name="Zusman T."/>
            <person name="Lifshitz Z."/>
            <person name="Cohen O."/>
            <person name="Gilbert J.A."/>
            <person name="Pupko T."/>
            <person name="Shuman H.A."/>
            <person name="Segal G."/>
        </authorList>
    </citation>
    <scope>NUCLEOTIDE SEQUENCE [LARGE SCALE GENOMIC DNA]</scope>
    <source>
        <strain evidence="8 9">SE-32A-C8</strain>
    </source>
</reference>
<dbReference type="InterPro" id="IPR056792">
    <property type="entry name" value="PRC_RimM"/>
</dbReference>
<dbReference type="GO" id="GO:0005737">
    <property type="term" value="C:cytoplasm"/>
    <property type="evidence" value="ECO:0007669"/>
    <property type="project" value="UniProtKB-SubCell"/>
</dbReference>
<dbReference type="Pfam" id="PF24986">
    <property type="entry name" value="PRC_RimM"/>
    <property type="match status" value="1"/>
</dbReference>
<dbReference type="InterPro" id="IPR009000">
    <property type="entry name" value="Transl_B-barrel_sf"/>
</dbReference>
<evidence type="ECO:0000256" key="4">
    <source>
        <dbReference type="ARBA" id="ARBA00023186"/>
    </source>
</evidence>
<dbReference type="SUPFAM" id="SSF50447">
    <property type="entry name" value="Translation proteins"/>
    <property type="match status" value="1"/>
</dbReference>
<dbReference type="AlphaFoldDB" id="A0A0W0TX01"/>
<dbReference type="HAMAP" id="MF_00014">
    <property type="entry name" value="Ribosome_mat_RimM"/>
    <property type="match status" value="1"/>
</dbReference>
<evidence type="ECO:0000256" key="5">
    <source>
        <dbReference type="HAMAP-Rule" id="MF_00014"/>
    </source>
</evidence>
<evidence type="ECO:0000256" key="2">
    <source>
        <dbReference type="ARBA" id="ARBA00022517"/>
    </source>
</evidence>
<keyword evidence="3 5" id="KW-0698">rRNA processing</keyword>
<dbReference type="InterPro" id="IPR002676">
    <property type="entry name" value="RimM_N"/>
</dbReference>
<feature type="domain" description="Ribosome maturation factor RimM PRC barrel" evidence="7">
    <location>
        <begin position="102"/>
        <end position="166"/>
    </location>
</feature>
<dbReference type="InterPro" id="IPR011961">
    <property type="entry name" value="RimM"/>
</dbReference>
<protein>
    <recommendedName>
        <fullName evidence="5">Ribosome maturation factor RimM</fullName>
    </recommendedName>
</protein>
<evidence type="ECO:0000313" key="8">
    <source>
        <dbReference type="EMBL" id="KTD00049.1"/>
    </source>
</evidence>
<dbReference type="GO" id="GO:0006364">
    <property type="term" value="P:rRNA processing"/>
    <property type="evidence" value="ECO:0007669"/>
    <property type="project" value="UniProtKB-UniRule"/>
</dbReference>
<evidence type="ECO:0000259" key="6">
    <source>
        <dbReference type="Pfam" id="PF01782"/>
    </source>
</evidence>
<keyword evidence="4 5" id="KW-0143">Chaperone</keyword>
<dbReference type="InterPro" id="IPR036976">
    <property type="entry name" value="RimM_N_sf"/>
</dbReference>
<evidence type="ECO:0000256" key="3">
    <source>
        <dbReference type="ARBA" id="ARBA00022552"/>
    </source>
</evidence>
<feature type="domain" description="RimM N-terminal" evidence="6">
    <location>
        <begin position="9"/>
        <end position="90"/>
    </location>
</feature>
<dbReference type="OrthoDB" id="9783509at2"/>
<evidence type="ECO:0000259" key="7">
    <source>
        <dbReference type="Pfam" id="PF24986"/>
    </source>
</evidence>
<dbReference type="PANTHER" id="PTHR33692:SF1">
    <property type="entry name" value="RIBOSOME MATURATION FACTOR RIMM"/>
    <property type="match status" value="1"/>
</dbReference>
<accession>A0A0W0TX01</accession>
<dbReference type="Gene3D" id="2.30.30.240">
    <property type="entry name" value="PRC-barrel domain"/>
    <property type="match status" value="1"/>
</dbReference>
<comment type="domain">
    <text evidence="5">The PRC barrel domain binds ribosomal protein uS19.</text>
</comment>
<dbReference type="Pfam" id="PF01782">
    <property type="entry name" value="RimM"/>
    <property type="match status" value="1"/>
</dbReference>
<keyword evidence="2 5" id="KW-0690">Ribosome biogenesis</keyword>
<comment type="function">
    <text evidence="5">An accessory protein needed during the final step in the assembly of 30S ribosomal subunit, possibly for assembly of the head region. Essential for efficient processing of 16S rRNA. May be needed both before and after RbfA during the maturation of 16S rRNA. It has affinity for free ribosomal 30S subunits but not for 70S ribosomes.</text>
</comment>